<accession>R1CPV3</accession>
<dbReference type="AlphaFoldDB" id="R1CPV3"/>
<organism evidence="2 3">
    <name type="scientific">Caldisalinibacter kiritimatiensis</name>
    <dbReference type="NCBI Taxonomy" id="1304284"/>
    <lineage>
        <taxon>Bacteria</taxon>
        <taxon>Bacillati</taxon>
        <taxon>Bacillota</taxon>
        <taxon>Tissierellia</taxon>
        <taxon>Tissierellales</taxon>
        <taxon>Thermohalobacteraceae</taxon>
        <taxon>Caldisalinibacter</taxon>
    </lineage>
</organism>
<feature type="transmembrane region" description="Helical" evidence="1">
    <location>
        <begin position="122"/>
        <end position="143"/>
    </location>
</feature>
<dbReference type="RefSeq" id="WP_006311996.1">
    <property type="nucleotide sequence ID" value="NZ_ARZA01000129.1"/>
</dbReference>
<name>R1CPV3_9FIRM</name>
<keyword evidence="1" id="KW-0472">Membrane</keyword>
<feature type="transmembrane region" description="Helical" evidence="1">
    <location>
        <begin position="6"/>
        <end position="26"/>
    </location>
</feature>
<proteinExistence type="predicted"/>
<protein>
    <submittedName>
        <fullName evidence="2">Uncharacterized protein</fullName>
    </submittedName>
</protein>
<evidence type="ECO:0000313" key="2">
    <source>
        <dbReference type="EMBL" id="EOD00706.1"/>
    </source>
</evidence>
<comment type="caution">
    <text evidence="2">The sequence shown here is derived from an EMBL/GenBank/DDBJ whole genome shotgun (WGS) entry which is preliminary data.</text>
</comment>
<dbReference type="EMBL" id="ARZA01000129">
    <property type="protein sequence ID" value="EOD00706.1"/>
    <property type="molecule type" value="Genomic_DNA"/>
</dbReference>
<feature type="transmembrane region" description="Helical" evidence="1">
    <location>
        <begin position="85"/>
        <end position="110"/>
    </location>
</feature>
<dbReference type="STRING" id="1304284.L21TH_1244"/>
<evidence type="ECO:0000256" key="1">
    <source>
        <dbReference type="SAM" id="Phobius"/>
    </source>
</evidence>
<keyword evidence="1" id="KW-1133">Transmembrane helix</keyword>
<dbReference type="Proteomes" id="UP000013378">
    <property type="component" value="Unassembled WGS sequence"/>
</dbReference>
<reference evidence="2 3" key="1">
    <citation type="journal article" date="2015" name="Geomicrobiol. J.">
        <title>Caldisalinibacter kiritimatiensis gen. nov., sp. nov., a moderately thermohalophilic thiosulfate-reducing bacterium from a hypersaline microbial mat.</title>
        <authorList>
            <person name="Ben Hania W."/>
            <person name="Joseph M."/>
            <person name="Fiebig A."/>
            <person name="Bunk B."/>
            <person name="Klenk H.-P."/>
            <person name="Fardeau M.-L."/>
            <person name="Spring S."/>
        </authorList>
    </citation>
    <scope>NUCLEOTIDE SEQUENCE [LARGE SCALE GENOMIC DNA]</scope>
    <source>
        <strain evidence="2 3">L21-TH-D2</strain>
    </source>
</reference>
<feature type="transmembrane region" description="Helical" evidence="1">
    <location>
        <begin position="33"/>
        <end position="52"/>
    </location>
</feature>
<evidence type="ECO:0000313" key="3">
    <source>
        <dbReference type="Proteomes" id="UP000013378"/>
    </source>
</evidence>
<feature type="transmembrane region" description="Helical" evidence="1">
    <location>
        <begin position="58"/>
        <end position="78"/>
    </location>
</feature>
<dbReference type="OrthoDB" id="1677679at2"/>
<dbReference type="eggNOG" id="COG3290">
    <property type="taxonomic scope" value="Bacteria"/>
</dbReference>
<keyword evidence="1" id="KW-0812">Transmembrane</keyword>
<gene>
    <name evidence="2" type="ORF">L21TH_1244</name>
</gene>
<keyword evidence="3" id="KW-1185">Reference proteome</keyword>
<sequence length="159" mass="18194">MIYPIPWLLILIVSIPEAFLVLKLGFKLCNTNISTKHSLITSIIVGISSYYIRKTDIVFGLHTLITIILLTFLIWILTRIKFIHALMATLIGSLISGVLQSTISTILLSLTKKTFSDIVSNPILGIFYFLPSGLMMMFLYFYLKYRKVYVLDLKMYSED</sequence>